<comment type="caution">
    <text evidence="2">The sequence shown here is derived from an EMBL/GenBank/DDBJ whole genome shotgun (WGS) entry which is preliminary data.</text>
</comment>
<protein>
    <recommendedName>
        <fullName evidence="1">Zinc knuckle CX2CX4HX4C domain-containing protein</fullName>
    </recommendedName>
</protein>
<dbReference type="Pfam" id="PF14392">
    <property type="entry name" value="zf-CCHC_4"/>
    <property type="match status" value="1"/>
</dbReference>
<dbReference type="InterPro" id="IPR040256">
    <property type="entry name" value="At4g02000-like"/>
</dbReference>
<dbReference type="InterPro" id="IPR025836">
    <property type="entry name" value="Zn_knuckle_CX2CX4HX4C"/>
</dbReference>
<keyword evidence="3" id="KW-1185">Reference proteome</keyword>
<reference evidence="2 3" key="1">
    <citation type="journal article" date="2021" name="Comput. Struct. Biotechnol. J.">
        <title>De novo genome assembly of the potent medicinal plant Rehmannia glutinosa using nanopore technology.</title>
        <authorList>
            <person name="Ma L."/>
            <person name="Dong C."/>
            <person name="Song C."/>
            <person name="Wang X."/>
            <person name="Zheng X."/>
            <person name="Niu Y."/>
            <person name="Chen S."/>
            <person name="Feng W."/>
        </authorList>
    </citation>
    <scope>NUCLEOTIDE SEQUENCE [LARGE SCALE GENOMIC DNA]</scope>
    <source>
        <strain evidence="2">DH-2019</strain>
    </source>
</reference>
<accession>A0ABR0V1F0</accession>
<organism evidence="2 3">
    <name type="scientific">Rehmannia glutinosa</name>
    <name type="common">Chinese foxglove</name>
    <dbReference type="NCBI Taxonomy" id="99300"/>
    <lineage>
        <taxon>Eukaryota</taxon>
        <taxon>Viridiplantae</taxon>
        <taxon>Streptophyta</taxon>
        <taxon>Embryophyta</taxon>
        <taxon>Tracheophyta</taxon>
        <taxon>Spermatophyta</taxon>
        <taxon>Magnoliopsida</taxon>
        <taxon>eudicotyledons</taxon>
        <taxon>Gunneridae</taxon>
        <taxon>Pentapetalae</taxon>
        <taxon>asterids</taxon>
        <taxon>lamiids</taxon>
        <taxon>Lamiales</taxon>
        <taxon>Orobanchaceae</taxon>
        <taxon>Rehmannieae</taxon>
        <taxon>Rehmannia</taxon>
    </lineage>
</organism>
<feature type="domain" description="Zinc knuckle CX2CX4HX4C" evidence="1">
    <location>
        <begin position="139"/>
        <end position="182"/>
    </location>
</feature>
<dbReference type="EMBL" id="JABTTQ020001703">
    <property type="protein sequence ID" value="KAK6128721.1"/>
    <property type="molecule type" value="Genomic_DNA"/>
</dbReference>
<evidence type="ECO:0000313" key="3">
    <source>
        <dbReference type="Proteomes" id="UP001318860"/>
    </source>
</evidence>
<dbReference type="PANTHER" id="PTHR31286:SF178">
    <property type="entry name" value="DUF4283 DOMAIN-CONTAINING PROTEIN"/>
    <property type="match status" value="1"/>
</dbReference>
<proteinExistence type="predicted"/>
<evidence type="ECO:0000313" key="2">
    <source>
        <dbReference type="EMBL" id="KAK6128721.1"/>
    </source>
</evidence>
<name>A0ABR0V1F0_REHGL</name>
<dbReference type="Proteomes" id="UP001318860">
    <property type="component" value="Unassembled WGS sequence"/>
</dbReference>
<sequence length="558" mass="63610">MEKFSLTEDEKLGIALEENDVVSSNEECQRSLFGAIHGIKKANYLGLKSTMTHIWPLQENFVLFLILKDWVEGNVEQDMNFSLVDVWIQIWDLPHNWISTETGLRIGKMFHSMSDIYIPDSGSVKGRHIKILVAINLNKPLLRGASIKLGGVTKWVNFKYEKMVGYCFYCGFVGHLDRMCEKKKKDIKDNTFCDGQYGEWLRAADLQIPMKSKPVLSSPHAVRDEVTVPDQSFSVPPLLNNPQATEKEKIEKEHISSAKENLDVVCNKRRVDLMAILPTVEGKMKTVEEMPESSSKPLNVQDLVSISLKGNPGAEGIVSMDFSNLIDIEVKKNTARTPLREIQNEIIRFVGNGNGKAPVQKAKKIIKGGCQKKRSGNNDKMRFVFEVGAKRRRMLTDENNDPNSEGAKIRKSRMDLLSWCKGSKHNSLKQIGALNAQLDKITSLGSHRDWIEWRRVKRWNEVLVREIFSPFQAERILETQVSFPGQRDKLSWSLTKSGVFTVNSAYHNALLLSNQSGDVAEELFWIVKDYTRDLVQWLPLYICFIVVECHLRDLFLPL</sequence>
<evidence type="ECO:0000259" key="1">
    <source>
        <dbReference type="Pfam" id="PF14392"/>
    </source>
</evidence>
<gene>
    <name evidence="2" type="ORF">DH2020_037529</name>
</gene>
<dbReference type="PANTHER" id="PTHR31286">
    <property type="entry name" value="GLYCINE-RICH CELL WALL STRUCTURAL PROTEIN 1.8-LIKE"/>
    <property type="match status" value="1"/>
</dbReference>